<proteinExistence type="predicted"/>
<dbReference type="Gene3D" id="3.30.1380.10">
    <property type="match status" value="1"/>
</dbReference>
<name>A0A845HED9_9BURK</name>
<accession>A0A845HED9</accession>
<dbReference type="AlphaFoldDB" id="A0A845HED9"/>
<keyword evidence="2" id="KW-1185">Reference proteome</keyword>
<evidence type="ECO:0008006" key="3">
    <source>
        <dbReference type="Google" id="ProtNLM"/>
    </source>
</evidence>
<dbReference type="SUPFAM" id="SSF55166">
    <property type="entry name" value="Hedgehog/DD-peptidase"/>
    <property type="match status" value="1"/>
</dbReference>
<gene>
    <name evidence="1" type="ORF">GTP81_03205</name>
</gene>
<organism evidence="1 2">
    <name type="scientific">Duganella vulcania</name>
    <dbReference type="NCBI Taxonomy" id="2692166"/>
    <lineage>
        <taxon>Bacteria</taxon>
        <taxon>Pseudomonadati</taxon>
        <taxon>Pseudomonadota</taxon>
        <taxon>Betaproteobacteria</taxon>
        <taxon>Burkholderiales</taxon>
        <taxon>Oxalobacteraceae</taxon>
        <taxon>Telluria group</taxon>
        <taxon>Duganella</taxon>
    </lineage>
</organism>
<dbReference type="Proteomes" id="UP000484875">
    <property type="component" value="Unassembled WGS sequence"/>
</dbReference>
<sequence>MSIGVRVQPKESRGYYMLPQAPEDAGYYVYGTLHDVPGTGHLAQYAHPNLLTLIFQIEREWQTMCDRKFGIGNISIDAGIVYDNHKSHQKGIEMDCRPVRDYMTGQGARCTYRDKESDLEATIELIRLFVEHPRIKIVYFNDERVQKALGGARVRSLIGHNNHFHAELWPRYAS</sequence>
<protein>
    <recommendedName>
        <fullName evidence="3">Penicillin-insensitive murein endopeptidase</fullName>
    </recommendedName>
</protein>
<dbReference type="EMBL" id="WWCV01000003">
    <property type="protein sequence ID" value="MYN15753.1"/>
    <property type="molecule type" value="Genomic_DNA"/>
</dbReference>
<dbReference type="RefSeq" id="WP_161088536.1">
    <property type="nucleotide sequence ID" value="NZ_WWCV01000003.1"/>
</dbReference>
<evidence type="ECO:0000313" key="1">
    <source>
        <dbReference type="EMBL" id="MYN15753.1"/>
    </source>
</evidence>
<comment type="caution">
    <text evidence="1">The sequence shown here is derived from an EMBL/GenBank/DDBJ whole genome shotgun (WGS) entry which is preliminary data.</text>
</comment>
<dbReference type="InterPro" id="IPR009045">
    <property type="entry name" value="Zn_M74/Hedgehog-like"/>
</dbReference>
<evidence type="ECO:0000313" key="2">
    <source>
        <dbReference type="Proteomes" id="UP000484875"/>
    </source>
</evidence>
<reference evidence="1 2" key="1">
    <citation type="submission" date="2019-12" db="EMBL/GenBank/DDBJ databases">
        <title>Novel species isolated from a subtropical stream in China.</title>
        <authorList>
            <person name="Lu H."/>
        </authorList>
    </citation>
    <scope>NUCLEOTIDE SEQUENCE [LARGE SCALE GENOMIC DNA]</scope>
    <source>
        <strain evidence="1 2">FT107W</strain>
    </source>
</reference>